<comment type="caution">
    <text evidence="1">The sequence shown here is derived from an EMBL/GenBank/DDBJ whole genome shotgun (WGS) entry which is preliminary data.</text>
</comment>
<reference evidence="1 2" key="2">
    <citation type="journal article" date="2022" name="Mol. Ecol. Resour.">
        <title>The genomes of chicory, endive, great burdock and yacon provide insights into Asteraceae paleo-polyploidization history and plant inulin production.</title>
        <authorList>
            <person name="Fan W."/>
            <person name="Wang S."/>
            <person name="Wang H."/>
            <person name="Wang A."/>
            <person name="Jiang F."/>
            <person name="Liu H."/>
            <person name="Zhao H."/>
            <person name="Xu D."/>
            <person name="Zhang Y."/>
        </authorList>
    </citation>
    <scope>NUCLEOTIDE SEQUENCE [LARGE SCALE GENOMIC DNA]</scope>
    <source>
        <strain evidence="2">cv. Yunnan</strain>
        <tissue evidence="1">Leaves</tissue>
    </source>
</reference>
<organism evidence="1 2">
    <name type="scientific">Smallanthus sonchifolius</name>
    <dbReference type="NCBI Taxonomy" id="185202"/>
    <lineage>
        <taxon>Eukaryota</taxon>
        <taxon>Viridiplantae</taxon>
        <taxon>Streptophyta</taxon>
        <taxon>Embryophyta</taxon>
        <taxon>Tracheophyta</taxon>
        <taxon>Spermatophyta</taxon>
        <taxon>Magnoliopsida</taxon>
        <taxon>eudicotyledons</taxon>
        <taxon>Gunneridae</taxon>
        <taxon>Pentapetalae</taxon>
        <taxon>asterids</taxon>
        <taxon>campanulids</taxon>
        <taxon>Asterales</taxon>
        <taxon>Asteraceae</taxon>
        <taxon>Asteroideae</taxon>
        <taxon>Heliantheae alliance</taxon>
        <taxon>Millerieae</taxon>
        <taxon>Smallanthus</taxon>
    </lineage>
</organism>
<evidence type="ECO:0000313" key="1">
    <source>
        <dbReference type="EMBL" id="KAI3818409.1"/>
    </source>
</evidence>
<dbReference type="EMBL" id="CM042021">
    <property type="protein sequence ID" value="KAI3818409.1"/>
    <property type="molecule type" value="Genomic_DNA"/>
</dbReference>
<gene>
    <name evidence="1" type="ORF">L1987_12215</name>
</gene>
<keyword evidence="2" id="KW-1185">Reference proteome</keyword>
<evidence type="ECO:0000313" key="2">
    <source>
        <dbReference type="Proteomes" id="UP001056120"/>
    </source>
</evidence>
<reference evidence="2" key="1">
    <citation type="journal article" date="2022" name="Mol. Ecol. Resour.">
        <title>The genomes of chicory, endive, great burdock and yacon provide insights into Asteraceae palaeo-polyploidization history and plant inulin production.</title>
        <authorList>
            <person name="Fan W."/>
            <person name="Wang S."/>
            <person name="Wang H."/>
            <person name="Wang A."/>
            <person name="Jiang F."/>
            <person name="Liu H."/>
            <person name="Zhao H."/>
            <person name="Xu D."/>
            <person name="Zhang Y."/>
        </authorList>
    </citation>
    <scope>NUCLEOTIDE SEQUENCE [LARGE SCALE GENOMIC DNA]</scope>
    <source>
        <strain evidence="2">cv. Yunnan</strain>
    </source>
</reference>
<name>A0ACB9JD53_9ASTR</name>
<proteinExistence type="predicted"/>
<protein>
    <submittedName>
        <fullName evidence="1">Uncharacterized protein</fullName>
    </submittedName>
</protein>
<dbReference type="Proteomes" id="UP001056120">
    <property type="component" value="Linkage Group LG04"/>
</dbReference>
<sequence length="96" mass="11063">MQIDDLLQIPQRRFPRFESQPPRLMFQLKFLIRSIDYEMYSPNRNTKFDSVLLEQLISVKETVLGHCAVTTDTSTQIRNPSKPVVPCSDPKVVGLV</sequence>
<accession>A0ACB9JD53</accession>